<dbReference type="Proteomes" id="UP000893823">
    <property type="component" value="Unassembled WGS sequence"/>
</dbReference>
<proteinExistence type="predicted"/>
<dbReference type="EMBL" id="LT629755">
    <property type="protein sequence ID" value="SDT28653.1"/>
    <property type="molecule type" value="Genomic_DNA"/>
</dbReference>
<name>A0A1H1Z4W6_9MICO</name>
<organism evidence="2 3">
    <name type="scientific">Agromyces flavus</name>
    <dbReference type="NCBI Taxonomy" id="589382"/>
    <lineage>
        <taxon>Bacteria</taxon>
        <taxon>Bacillati</taxon>
        <taxon>Actinomycetota</taxon>
        <taxon>Actinomycetes</taxon>
        <taxon>Micrococcales</taxon>
        <taxon>Microbacteriaceae</taxon>
        <taxon>Agromyces</taxon>
    </lineage>
</organism>
<gene>
    <name evidence="1" type="ORF">BCL57_001079</name>
    <name evidence="2" type="ORF">SAMN04489721_3003</name>
</gene>
<evidence type="ECO:0000313" key="1">
    <source>
        <dbReference type="EMBL" id="MCP2366925.1"/>
    </source>
</evidence>
<dbReference type="RefSeq" id="WP_092674134.1">
    <property type="nucleotide sequence ID" value="NZ_BMDN01000002.1"/>
</dbReference>
<dbReference type="Proteomes" id="UP000199482">
    <property type="component" value="Chromosome I"/>
</dbReference>
<evidence type="ECO:0000313" key="4">
    <source>
        <dbReference type="Proteomes" id="UP000893823"/>
    </source>
</evidence>
<reference evidence="3" key="1">
    <citation type="submission" date="2016-10" db="EMBL/GenBank/DDBJ databases">
        <authorList>
            <person name="Varghese N."/>
            <person name="Submissions S."/>
        </authorList>
    </citation>
    <scope>NUCLEOTIDE SEQUENCE [LARGE SCALE GENOMIC DNA]</scope>
    <source>
        <strain evidence="3">CPCC 202695</strain>
    </source>
</reference>
<sequence>MTDASPEDVTRLPDVGEAPFTVALNGRIYELAAQSHHQWTITRAEGMREPTAYLVLAAGTYRLTPPASRTISQGPDWRSVLDLL</sequence>
<reference evidence="2" key="2">
    <citation type="submission" date="2016-10" db="EMBL/GenBank/DDBJ databases">
        <authorList>
            <person name="de Groot N.N."/>
        </authorList>
    </citation>
    <scope>NUCLEOTIDE SEQUENCE [LARGE SCALE GENOMIC DNA]</scope>
    <source>
        <strain evidence="2">CPCC 202695</strain>
    </source>
</reference>
<reference evidence="1" key="3">
    <citation type="submission" date="2022-06" db="EMBL/GenBank/DDBJ databases">
        <title>Genomic Encyclopedia of Type Strains, Phase III (KMG-III): the genomes of soil and plant-associated and newly described type strains.</title>
        <authorList>
            <person name="Whitman W."/>
        </authorList>
    </citation>
    <scope>NUCLEOTIDE SEQUENCE</scope>
    <source>
        <strain evidence="1">CPCC 202695</strain>
    </source>
</reference>
<protein>
    <submittedName>
        <fullName evidence="2">Uncharacterized protein</fullName>
    </submittedName>
</protein>
<evidence type="ECO:0000313" key="3">
    <source>
        <dbReference type="Proteomes" id="UP000199482"/>
    </source>
</evidence>
<keyword evidence="4" id="KW-1185">Reference proteome</keyword>
<evidence type="ECO:0000313" key="2">
    <source>
        <dbReference type="EMBL" id="SDT28653.1"/>
    </source>
</evidence>
<dbReference type="AlphaFoldDB" id="A0A1H1Z4W6"/>
<accession>A0A1H1Z4W6</accession>
<dbReference type="EMBL" id="SODL02000002">
    <property type="protein sequence ID" value="MCP2366925.1"/>
    <property type="molecule type" value="Genomic_DNA"/>
</dbReference>